<sequence>MVFGRVMFFFFYVLVLVRFMVRVGNLRKTHHFLFSSGER</sequence>
<dbReference type="AlphaFoldDB" id="A0A0E9R8E6"/>
<reference evidence="2" key="2">
    <citation type="journal article" date="2015" name="Fish Shellfish Immunol.">
        <title>Early steps in the European eel (Anguilla anguilla)-Vibrio vulnificus interaction in the gills: Role of the RtxA13 toxin.</title>
        <authorList>
            <person name="Callol A."/>
            <person name="Pajuelo D."/>
            <person name="Ebbesson L."/>
            <person name="Teles M."/>
            <person name="MacKenzie S."/>
            <person name="Amaro C."/>
        </authorList>
    </citation>
    <scope>NUCLEOTIDE SEQUENCE</scope>
</reference>
<name>A0A0E9R8E6_ANGAN</name>
<keyword evidence="1" id="KW-0472">Membrane</keyword>
<reference evidence="2" key="1">
    <citation type="submission" date="2014-11" db="EMBL/GenBank/DDBJ databases">
        <authorList>
            <person name="Amaro Gonzalez C."/>
        </authorList>
    </citation>
    <scope>NUCLEOTIDE SEQUENCE</scope>
</reference>
<keyword evidence="1" id="KW-0812">Transmembrane</keyword>
<dbReference type="EMBL" id="GBXM01083515">
    <property type="protein sequence ID" value="JAH25062.1"/>
    <property type="molecule type" value="Transcribed_RNA"/>
</dbReference>
<organism evidence="2">
    <name type="scientific">Anguilla anguilla</name>
    <name type="common">European freshwater eel</name>
    <name type="synonym">Muraena anguilla</name>
    <dbReference type="NCBI Taxonomy" id="7936"/>
    <lineage>
        <taxon>Eukaryota</taxon>
        <taxon>Metazoa</taxon>
        <taxon>Chordata</taxon>
        <taxon>Craniata</taxon>
        <taxon>Vertebrata</taxon>
        <taxon>Euteleostomi</taxon>
        <taxon>Actinopterygii</taxon>
        <taxon>Neopterygii</taxon>
        <taxon>Teleostei</taxon>
        <taxon>Anguilliformes</taxon>
        <taxon>Anguillidae</taxon>
        <taxon>Anguilla</taxon>
    </lineage>
</organism>
<keyword evidence="1" id="KW-1133">Transmembrane helix</keyword>
<protein>
    <submittedName>
        <fullName evidence="2">Uncharacterized protein</fullName>
    </submittedName>
</protein>
<proteinExistence type="predicted"/>
<accession>A0A0E9R8E6</accession>
<evidence type="ECO:0000256" key="1">
    <source>
        <dbReference type="SAM" id="Phobius"/>
    </source>
</evidence>
<feature type="transmembrane region" description="Helical" evidence="1">
    <location>
        <begin position="6"/>
        <end position="24"/>
    </location>
</feature>
<evidence type="ECO:0000313" key="2">
    <source>
        <dbReference type="EMBL" id="JAH25062.1"/>
    </source>
</evidence>